<keyword evidence="2" id="KW-1003">Cell membrane</keyword>
<name>A0ABR6U355_9ACTN</name>
<feature type="transmembrane region" description="Helical" evidence="6">
    <location>
        <begin position="289"/>
        <end position="306"/>
    </location>
</feature>
<feature type="transmembrane region" description="Helical" evidence="6">
    <location>
        <begin position="202"/>
        <end position="223"/>
    </location>
</feature>
<feature type="transmembrane region" description="Helical" evidence="6">
    <location>
        <begin position="326"/>
        <end position="351"/>
    </location>
</feature>
<evidence type="ECO:0000256" key="1">
    <source>
        <dbReference type="ARBA" id="ARBA00004651"/>
    </source>
</evidence>
<gene>
    <name evidence="7" type="ORF">H7344_00815</name>
</gene>
<dbReference type="InterPro" id="IPR001851">
    <property type="entry name" value="ABC_transp_permease"/>
</dbReference>
<dbReference type="CDD" id="cd06581">
    <property type="entry name" value="TM_PBP1_LivM_like"/>
    <property type="match status" value="1"/>
</dbReference>
<dbReference type="PANTHER" id="PTHR30482">
    <property type="entry name" value="HIGH-AFFINITY BRANCHED-CHAIN AMINO ACID TRANSPORT SYSTEM PERMEASE"/>
    <property type="match status" value="1"/>
</dbReference>
<comment type="subcellular location">
    <subcellularLocation>
        <location evidence="1">Cell membrane</location>
        <topology evidence="1">Multi-pass membrane protein</topology>
    </subcellularLocation>
</comment>
<feature type="transmembrane region" description="Helical" evidence="6">
    <location>
        <begin position="15"/>
        <end position="36"/>
    </location>
</feature>
<keyword evidence="8" id="KW-1185">Reference proteome</keyword>
<dbReference type="RefSeq" id="WP_186344129.1">
    <property type="nucleotide sequence ID" value="NZ_BMMR01000001.1"/>
</dbReference>
<dbReference type="PANTHER" id="PTHR30482:SF10">
    <property type="entry name" value="HIGH-AFFINITY BRANCHED-CHAIN AMINO ACID TRANSPORT PROTEIN BRAE"/>
    <property type="match status" value="1"/>
</dbReference>
<comment type="caution">
    <text evidence="7">The sequence shown here is derived from an EMBL/GenBank/DDBJ whole genome shotgun (WGS) entry which is preliminary data.</text>
</comment>
<evidence type="ECO:0000256" key="3">
    <source>
        <dbReference type="ARBA" id="ARBA00022692"/>
    </source>
</evidence>
<keyword evidence="3 6" id="KW-0812">Transmembrane</keyword>
<dbReference type="Pfam" id="PF02653">
    <property type="entry name" value="BPD_transp_2"/>
    <property type="match status" value="1"/>
</dbReference>
<evidence type="ECO:0000256" key="4">
    <source>
        <dbReference type="ARBA" id="ARBA00022989"/>
    </source>
</evidence>
<dbReference type="EMBL" id="JACMYC010000001">
    <property type="protein sequence ID" value="MBC2958831.1"/>
    <property type="molecule type" value="Genomic_DNA"/>
</dbReference>
<feature type="transmembrane region" description="Helical" evidence="6">
    <location>
        <begin position="42"/>
        <end position="60"/>
    </location>
</feature>
<accession>A0ABR6U355</accession>
<dbReference type="Proteomes" id="UP000604001">
    <property type="component" value="Unassembled WGS sequence"/>
</dbReference>
<keyword evidence="4 6" id="KW-1133">Transmembrane helix</keyword>
<proteinExistence type="predicted"/>
<evidence type="ECO:0000256" key="5">
    <source>
        <dbReference type="ARBA" id="ARBA00023136"/>
    </source>
</evidence>
<evidence type="ECO:0000313" key="8">
    <source>
        <dbReference type="Proteomes" id="UP000604001"/>
    </source>
</evidence>
<dbReference type="InterPro" id="IPR043428">
    <property type="entry name" value="LivM-like"/>
</dbReference>
<evidence type="ECO:0000313" key="7">
    <source>
        <dbReference type="EMBL" id="MBC2958831.1"/>
    </source>
</evidence>
<protein>
    <submittedName>
        <fullName evidence="7">Branched-chain amino acid ABC transporter permease</fullName>
    </submittedName>
</protein>
<feature type="transmembrane region" description="Helical" evidence="6">
    <location>
        <begin position="67"/>
        <end position="88"/>
    </location>
</feature>
<keyword evidence="5 6" id="KW-0472">Membrane</keyword>
<feature type="transmembrane region" description="Helical" evidence="6">
    <location>
        <begin position="160"/>
        <end position="181"/>
    </location>
</feature>
<feature type="transmembrane region" description="Helical" evidence="6">
    <location>
        <begin position="235"/>
        <end position="256"/>
    </location>
</feature>
<organism evidence="7 8">
    <name type="scientific">Nocardioides deserti</name>
    <dbReference type="NCBI Taxonomy" id="1588644"/>
    <lineage>
        <taxon>Bacteria</taxon>
        <taxon>Bacillati</taxon>
        <taxon>Actinomycetota</taxon>
        <taxon>Actinomycetes</taxon>
        <taxon>Propionibacteriales</taxon>
        <taxon>Nocardioidaceae</taxon>
        <taxon>Nocardioides</taxon>
    </lineage>
</organism>
<sequence length="403" mass="42931">MDTILDILAAVIREAISPGTAAVAIAVIGLNLHFGYTGLLNFGQSGFMLLGAYGFAISLVHDIPLPIAVLIGLGLAFVFALVLGIPTLQLRGDYLAIVTISAAEIIRFVGRLSTLKELTGGAQGIQGRTYQPAFVNLSFFGDGAWTLAPFNYTDVADGAGWVRALGGLVFALCVVATVLVGRRLKRAADPTRTAPRTGLDGTLGKVLAAVLVLVGLYALFFAMPVTYGRSGVNGWWVRAVAWTLVALSTLVVYLLVRSPWGRLLRGVREDEDAMRSLGRNVFAVKMQSLVIGGLFGALGGMVYVLASTVQPDALGRQITFFSYTALLLGGAATILGPVLGTVLFFSARILIRESARAWVPDSIMNAQQTEQFSFVVVGVALVLLVIFRPQGILGNKRELRFNV</sequence>
<evidence type="ECO:0000256" key="6">
    <source>
        <dbReference type="SAM" id="Phobius"/>
    </source>
</evidence>
<feature type="transmembrane region" description="Helical" evidence="6">
    <location>
        <begin position="372"/>
        <end position="393"/>
    </location>
</feature>
<reference evidence="7 8" key="1">
    <citation type="submission" date="2020-08" db="EMBL/GenBank/DDBJ databases">
        <title>novel species in genus Nocardioides.</title>
        <authorList>
            <person name="Zhang G."/>
        </authorList>
    </citation>
    <scope>NUCLEOTIDE SEQUENCE [LARGE SCALE GENOMIC DNA]</scope>
    <source>
        <strain evidence="7 8">SC8A-24</strain>
    </source>
</reference>
<evidence type="ECO:0000256" key="2">
    <source>
        <dbReference type="ARBA" id="ARBA00022475"/>
    </source>
</evidence>